<dbReference type="RefSeq" id="WP_188856708.1">
    <property type="nucleotide sequence ID" value="NZ_BMOS01000008.1"/>
</dbReference>
<keyword evidence="3" id="KW-1003">Cell membrane</keyword>
<dbReference type="Pfam" id="PF00420">
    <property type="entry name" value="Oxidored_q2"/>
    <property type="match status" value="1"/>
</dbReference>
<gene>
    <name evidence="8" type="primary">mrpC</name>
    <name evidence="8" type="ORF">GCM10007971_15580</name>
</gene>
<evidence type="ECO:0000256" key="3">
    <source>
        <dbReference type="ARBA" id="ARBA00022475"/>
    </source>
</evidence>
<comment type="similarity">
    <text evidence="2">Belongs to the CPA3 antiporters (TC 2.A.63) subunit C family.</text>
</comment>
<keyword evidence="4 7" id="KW-0812">Transmembrane</keyword>
<dbReference type="InterPro" id="IPR050601">
    <property type="entry name" value="CPA3_antiporter_subunitC"/>
</dbReference>
<evidence type="ECO:0000256" key="6">
    <source>
        <dbReference type="ARBA" id="ARBA00023136"/>
    </source>
</evidence>
<dbReference type="EMBL" id="BMOS01000008">
    <property type="protein sequence ID" value="GGN56106.1"/>
    <property type="molecule type" value="Genomic_DNA"/>
</dbReference>
<feature type="transmembrane region" description="Helical" evidence="7">
    <location>
        <begin position="6"/>
        <end position="21"/>
    </location>
</feature>
<sequence length="112" mass="12320">MEIVMSIVIGIVFAISVYLLLSRNLIRVILGTLTISHGVHLLLITMSELQRGAPPLLNIGEENFTDPLPQALVLTAIVIAFGVTSMLLVMGYRTYKEHNTEDLDQLRGSADE</sequence>
<dbReference type="AlphaFoldDB" id="A0A917XWA3"/>
<feature type="transmembrane region" description="Helical" evidence="7">
    <location>
        <begin position="67"/>
        <end position="89"/>
    </location>
</feature>
<keyword evidence="6 7" id="KW-0472">Membrane</keyword>
<evidence type="ECO:0000256" key="1">
    <source>
        <dbReference type="ARBA" id="ARBA00004651"/>
    </source>
</evidence>
<keyword evidence="5 7" id="KW-1133">Transmembrane helix</keyword>
<feature type="transmembrane region" description="Helical" evidence="7">
    <location>
        <begin position="28"/>
        <end position="47"/>
    </location>
</feature>
<evidence type="ECO:0000256" key="5">
    <source>
        <dbReference type="ARBA" id="ARBA00022989"/>
    </source>
</evidence>
<comment type="subcellular location">
    <subcellularLocation>
        <location evidence="1">Cell membrane</location>
        <topology evidence="1">Multi-pass membrane protein</topology>
    </subcellularLocation>
</comment>
<reference evidence="8" key="2">
    <citation type="submission" date="2020-09" db="EMBL/GenBank/DDBJ databases">
        <authorList>
            <person name="Sun Q."/>
            <person name="Ohkuma M."/>
        </authorList>
    </citation>
    <scope>NUCLEOTIDE SEQUENCE</scope>
    <source>
        <strain evidence="8">JCM 17251</strain>
    </source>
</reference>
<proteinExistence type="inferred from homology"/>
<dbReference type="NCBIfam" id="NF009303">
    <property type="entry name" value="PRK12660.1"/>
    <property type="match status" value="1"/>
</dbReference>
<dbReference type="InterPro" id="IPR039428">
    <property type="entry name" value="NUOK/Mnh_C1-like"/>
</dbReference>
<keyword evidence="9" id="KW-1185">Reference proteome</keyword>
<reference evidence="8" key="1">
    <citation type="journal article" date="2014" name="Int. J. Syst. Evol. Microbiol.">
        <title>Complete genome sequence of Corynebacterium casei LMG S-19264T (=DSM 44701T), isolated from a smear-ripened cheese.</title>
        <authorList>
            <consortium name="US DOE Joint Genome Institute (JGI-PGF)"/>
            <person name="Walter F."/>
            <person name="Albersmeier A."/>
            <person name="Kalinowski J."/>
            <person name="Ruckert C."/>
        </authorList>
    </citation>
    <scope>NUCLEOTIDE SEQUENCE</scope>
    <source>
        <strain evidence="8">JCM 17251</strain>
    </source>
</reference>
<organism evidence="8 9">
    <name type="scientific">Oceanobacillus indicireducens</name>
    <dbReference type="NCBI Taxonomy" id="1004261"/>
    <lineage>
        <taxon>Bacteria</taxon>
        <taxon>Bacillati</taxon>
        <taxon>Bacillota</taxon>
        <taxon>Bacilli</taxon>
        <taxon>Bacillales</taxon>
        <taxon>Bacillaceae</taxon>
        <taxon>Oceanobacillus</taxon>
    </lineage>
</organism>
<comment type="caution">
    <text evidence="8">The sequence shown here is derived from an EMBL/GenBank/DDBJ whole genome shotgun (WGS) entry which is preliminary data.</text>
</comment>
<evidence type="ECO:0000256" key="4">
    <source>
        <dbReference type="ARBA" id="ARBA00022692"/>
    </source>
</evidence>
<dbReference type="PANTHER" id="PTHR34583:SF2">
    <property type="entry name" value="ANTIPORTER SUBUNIT MNHC2-RELATED"/>
    <property type="match status" value="1"/>
</dbReference>
<evidence type="ECO:0000313" key="9">
    <source>
        <dbReference type="Proteomes" id="UP000624041"/>
    </source>
</evidence>
<evidence type="ECO:0000256" key="7">
    <source>
        <dbReference type="SAM" id="Phobius"/>
    </source>
</evidence>
<evidence type="ECO:0000313" key="8">
    <source>
        <dbReference type="EMBL" id="GGN56106.1"/>
    </source>
</evidence>
<dbReference type="GO" id="GO:0005886">
    <property type="term" value="C:plasma membrane"/>
    <property type="evidence" value="ECO:0007669"/>
    <property type="project" value="UniProtKB-SubCell"/>
</dbReference>
<dbReference type="Gene3D" id="1.10.287.3510">
    <property type="match status" value="1"/>
</dbReference>
<dbReference type="Proteomes" id="UP000624041">
    <property type="component" value="Unassembled WGS sequence"/>
</dbReference>
<protein>
    <submittedName>
        <fullName evidence="8">Na(+)/H(+) antiporter subunit C</fullName>
    </submittedName>
</protein>
<evidence type="ECO:0000256" key="2">
    <source>
        <dbReference type="ARBA" id="ARBA00010388"/>
    </source>
</evidence>
<dbReference type="PANTHER" id="PTHR34583">
    <property type="entry name" value="ANTIPORTER SUBUNIT MNHC2-RELATED"/>
    <property type="match status" value="1"/>
</dbReference>
<dbReference type="NCBIfam" id="NF006372">
    <property type="entry name" value="PRK08600.1"/>
    <property type="match status" value="1"/>
</dbReference>
<name>A0A917XWA3_9BACI</name>
<accession>A0A917XWA3</accession>